<proteinExistence type="predicted"/>
<name>A0A1S8D1B9_9PROT</name>
<accession>A0A1S8D1B9</accession>
<evidence type="ECO:0000313" key="1">
    <source>
        <dbReference type="EMBL" id="ONH82103.1"/>
    </source>
</evidence>
<dbReference type="Proteomes" id="UP000054844">
    <property type="component" value="Unassembled WGS sequence"/>
</dbReference>
<keyword evidence="2" id="KW-1185">Reference proteome</keyword>
<protein>
    <submittedName>
        <fullName evidence="1">Uncharacterized protein</fullName>
    </submittedName>
</protein>
<reference evidence="1" key="1">
    <citation type="submission" date="2016-12" db="EMBL/GenBank/DDBJ databases">
        <title>Draft genome sequence of Roseomonas mucosa strain AU37, isolated from a peripheral intravenous catheter.</title>
        <authorList>
            <person name="Choudhury M.A."/>
            <person name="Sidjabat H.E."/>
            <person name="Wailan A.M."/>
            <person name="Zhang L."/>
            <person name="Marsh N.M."/>
            <person name="Rickard C.M."/>
            <person name="Davies M."/>
            <person name="Mcmillan D.J."/>
        </authorList>
    </citation>
    <scope>NUCLEOTIDE SEQUENCE [LARGE SCALE GENOMIC DNA]</scope>
    <source>
        <strain evidence="1">AU37</strain>
    </source>
</reference>
<gene>
    <name evidence="1" type="ORF">APZ41_016420</name>
</gene>
<sequence length="69" mass="7851">MRLVIRTLNQAILTQQRIHDEALQQAGSAQFAHVRMAFHDVAEAAMLAILHLQNRLLAASRPLSHDRRE</sequence>
<dbReference type="EMBL" id="LLWF02000072">
    <property type="protein sequence ID" value="ONH82103.1"/>
    <property type="molecule type" value="Genomic_DNA"/>
</dbReference>
<organism evidence="1 2">
    <name type="scientific">Roseomonas mucosa</name>
    <dbReference type="NCBI Taxonomy" id="207340"/>
    <lineage>
        <taxon>Bacteria</taxon>
        <taxon>Pseudomonadati</taxon>
        <taxon>Pseudomonadota</taxon>
        <taxon>Alphaproteobacteria</taxon>
        <taxon>Acetobacterales</taxon>
        <taxon>Roseomonadaceae</taxon>
        <taxon>Roseomonas</taxon>
    </lineage>
</organism>
<dbReference type="OrthoDB" id="9901550at2"/>
<dbReference type="AlphaFoldDB" id="A0A1S8D1B9"/>
<comment type="caution">
    <text evidence="1">The sequence shown here is derived from an EMBL/GenBank/DDBJ whole genome shotgun (WGS) entry which is preliminary data.</text>
</comment>
<dbReference type="RefSeq" id="WP_058390150.1">
    <property type="nucleotide sequence ID" value="NZ_CP034924.1"/>
</dbReference>
<evidence type="ECO:0000313" key="2">
    <source>
        <dbReference type="Proteomes" id="UP000054844"/>
    </source>
</evidence>